<dbReference type="Proteomes" id="UP000235965">
    <property type="component" value="Unassembled WGS sequence"/>
</dbReference>
<organism evidence="2 3">
    <name type="scientific">Cryptotermes secundus</name>
    <dbReference type="NCBI Taxonomy" id="105785"/>
    <lineage>
        <taxon>Eukaryota</taxon>
        <taxon>Metazoa</taxon>
        <taxon>Ecdysozoa</taxon>
        <taxon>Arthropoda</taxon>
        <taxon>Hexapoda</taxon>
        <taxon>Insecta</taxon>
        <taxon>Pterygota</taxon>
        <taxon>Neoptera</taxon>
        <taxon>Polyneoptera</taxon>
        <taxon>Dictyoptera</taxon>
        <taxon>Blattodea</taxon>
        <taxon>Blattoidea</taxon>
        <taxon>Termitoidae</taxon>
        <taxon>Kalotermitidae</taxon>
        <taxon>Cryptotermitinae</taxon>
        <taxon>Cryptotermes</taxon>
    </lineage>
</organism>
<feature type="region of interest" description="Disordered" evidence="1">
    <location>
        <begin position="525"/>
        <end position="619"/>
    </location>
</feature>
<accession>A0A2J7QD16</accession>
<keyword evidence="3" id="KW-1185">Reference proteome</keyword>
<evidence type="ECO:0000256" key="1">
    <source>
        <dbReference type="SAM" id="MobiDB-lite"/>
    </source>
</evidence>
<reference evidence="2 3" key="1">
    <citation type="submission" date="2017-12" db="EMBL/GenBank/DDBJ databases">
        <title>Hemimetabolous genomes reveal molecular basis of termite eusociality.</title>
        <authorList>
            <person name="Harrison M.C."/>
            <person name="Jongepier E."/>
            <person name="Robertson H.M."/>
            <person name="Arning N."/>
            <person name="Bitard-Feildel T."/>
            <person name="Chao H."/>
            <person name="Childers C.P."/>
            <person name="Dinh H."/>
            <person name="Doddapaneni H."/>
            <person name="Dugan S."/>
            <person name="Gowin J."/>
            <person name="Greiner C."/>
            <person name="Han Y."/>
            <person name="Hu H."/>
            <person name="Hughes D.S.T."/>
            <person name="Huylmans A.-K."/>
            <person name="Kemena C."/>
            <person name="Kremer L.P.M."/>
            <person name="Lee S.L."/>
            <person name="Lopez-Ezquerra A."/>
            <person name="Mallet L."/>
            <person name="Monroy-Kuhn J.M."/>
            <person name="Moser A."/>
            <person name="Murali S.C."/>
            <person name="Muzny D.M."/>
            <person name="Otani S."/>
            <person name="Piulachs M.-D."/>
            <person name="Poelchau M."/>
            <person name="Qu J."/>
            <person name="Schaub F."/>
            <person name="Wada-Katsumata A."/>
            <person name="Worley K.C."/>
            <person name="Xie Q."/>
            <person name="Ylla G."/>
            <person name="Poulsen M."/>
            <person name="Gibbs R.A."/>
            <person name="Schal C."/>
            <person name="Richards S."/>
            <person name="Belles X."/>
            <person name="Korb J."/>
            <person name="Bornberg-Bauer E."/>
        </authorList>
    </citation>
    <scope>NUCLEOTIDE SEQUENCE [LARGE SCALE GENOMIC DNA]</scope>
    <source>
        <tissue evidence="2">Whole body</tissue>
    </source>
</reference>
<feature type="compositionally biased region" description="Polar residues" evidence="1">
    <location>
        <begin position="318"/>
        <end position="327"/>
    </location>
</feature>
<feature type="compositionally biased region" description="Polar residues" evidence="1">
    <location>
        <begin position="257"/>
        <end position="276"/>
    </location>
</feature>
<dbReference type="InParanoid" id="A0A2J7QD16"/>
<sequence length="619" mass="69603">MSSPCNHRIIKLRERNRILLDQLESNSILLKRRLKKLKRTARAARYSEKPWQDLPVSPLKRKYESWKARNYSGQVAAAVNATAHTLSSSSSNSQELNVKYKQKVEDITSPAKRSKQNVQIESRARIKEVLPCECCKCHLKSSTAIDVRNSGKEYEDCYCKRDAGRDRTNSDISSQESEGSISALHIGSKIHEEPVELHSVKYNMNTGITENQQRRTLEAAHVIIDYSPKSMFLKKLKERSQVVGDFIAPENIRTPAKLSSVTPPKKSSYSDKSTVGTKLMKPTKVGSVKTNLKKSSPLKTPHSSRLPSDHDGHGLISDHNQQGTTKRSPCRSLRRSCNDELRLRKNRKRVCYRKNCHCHVKEDIRSTENFPSIVKEKEVKLANEGLANPRTSSSPCKCCCDCSTQQIHTPKTPLIMSNVGAGLVESEHDKKHIQPQCCGRGSWFDEMNEFRQSHWFDCHAYPHPAGTSRDATRNLDVGSIHPNSHKCVHKYVLDDRMFARPLYSDHLNNSRCVVCHLPYNLSKSKTRETPPVTLPSTLQDPEIQVSIPLGSPHGRRPSASGNVLSHKKVTQPSGRSRSASSPRSRSQPSIFKHTLGDLKPRAPPPADSLALRYQKGVAK</sequence>
<comment type="caution">
    <text evidence="2">The sequence shown here is derived from an EMBL/GenBank/DDBJ whole genome shotgun (WGS) entry which is preliminary data.</text>
</comment>
<feature type="compositionally biased region" description="Low complexity" evidence="1">
    <location>
        <begin position="572"/>
        <end position="589"/>
    </location>
</feature>
<proteinExistence type="predicted"/>
<gene>
    <name evidence="2" type="ORF">B7P43_G14851</name>
</gene>
<dbReference type="STRING" id="105785.A0A2J7QD16"/>
<dbReference type="OrthoDB" id="10002384at2759"/>
<protein>
    <submittedName>
        <fullName evidence="2">Uncharacterized protein</fullName>
    </submittedName>
</protein>
<feature type="compositionally biased region" description="Polar residues" evidence="1">
    <location>
        <begin position="288"/>
        <end position="306"/>
    </location>
</feature>
<evidence type="ECO:0000313" key="3">
    <source>
        <dbReference type="Proteomes" id="UP000235965"/>
    </source>
</evidence>
<feature type="region of interest" description="Disordered" evidence="1">
    <location>
        <begin position="256"/>
        <end position="331"/>
    </location>
</feature>
<evidence type="ECO:0000313" key="2">
    <source>
        <dbReference type="EMBL" id="PNF26474.1"/>
    </source>
</evidence>
<name>A0A2J7QD16_9NEOP</name>
<dbReference type="EMBL" id="NEVH01015829">
    <property type="protein sequence ID" value="PNF26474.1"/>
    <property type="molecule type" value="Genomic_DNA"/>
</dbReference>
<dbReference type="AlphaFoldDB" id="A0A2J7QD16"/>